<comment type="similarity">
    <text evidence="7">Belongs to the RecR family.</text>
</comment>
<evidence type="ECO:0000256" key="6">
    <source>
        <dbReference type="ARBA" id="ARBA00023204"/>
    </source>
</evidence>
<dbReference type="SMART" id="SM00493">
    <property type="entry name" value="TOPRIM"/>
    <property type="match status" value="1"/>
</dbReference>
<comment type="caution">
    <text evidence="9">The sequence shown here is derived from an EMBL/GenBank/DDBJ whole genome shotgun (WGS) entry which is preliminary data.</text>
</comment>
<comment type="function">
    <text evidence="7">May play a role in DNA repair. It seems to be involved in an RecBC-independent recombinational process of DNA repair. It may act with RecF and RecO.</text>
</comment>
<dbReference type="InterPro" id="IPR023627">
    <property type="entry name" value="Rcmb_RecR"/>
</dbReference>
<dbReference type="EMBL" id="MQWB01000001">
    <property type="protein sequence ID" value="OZC03000.1"/>
    <property type="molecule type" value="Genomic_DNA"/>
</dbReference>
<keyword evidence="2 7" id="KW-0227">DNA damage</keyword>
<dbReference type="InterPro" id="IPR034137">
    <property type="entry name" value="TOPRIM_RecR"/>
</dbReference>
<organism evidence="9 10">
    <name type="scientific">Rubricoccus marinus</name>
    <dbReference type="NCBI Taxonomy" id="716817"/>
    <lineage>
        <taxon>Bacteria</taxon>
        <taxon>Pseudomonadati</taxon>
        <taxon>Rhodothermota</taxon>
        <taxon>Rhodothermia</taxon>
        <taxon>Rhodothermales</taxon>
        <taxon>Rubricoccaceae</taxon>
        <taxon>Rubricoccus</taxon>
    </lineage>
</organism>
<feature type="domain" description="Toprim" evidence="8">
    <location>
        <begin position="81"/>
        <end position="204"/>
    </location>
</feature>
<feature type="zinc finger region" description="C4-type" evidence="7">
    <location>
        <begin position="58"/>
        <end position="73"/>
    </location>
</feature>
<protein>
    <recommendedName>
        <fullName evidence="7">Recombination protein RecR</fullName>
    </recommendedName>
</protein>
<dbReference type="AlphaFoldDB" id="A0A259TZ77"/>
<evidence type="ECO:0000313" key="9">
    <source>
        <dbReference type="EMBL" id="OZC03000.1"/>
    </source>
</evidence>
<sequence length="227" mass="24337">MTHTSETVEALVEQLSKLPTIGRKTANRLAAYILKMSREEVVEIAKAMVAAKDRVVTCQVCFNVADYSPCPICASHRRDRSVVCVVEDPSDVFALERTGDFRGLYHVLGGVISPLDGVGPNDLRVRELVGRISGKPDLTTASGEVAETAEAYDESGVQPPEAVPVEEVILALNPNVEGDTTAVYIGQLLDAFDVKVTRIARGLPIGGDLEFADEATLSRALEGRSGL</sequence>
<dbReference type="InterPro" id="IPR000093">
    <property type="entry name" value="DNA_Rcmb_RecR"/>
</dbReference>
<keyword evidence="5 7" id="KW-0233">DNA recombination</keyword>
<dbReference type="Pfam" id="PF13662">
    <property type="entry name" value="Toprim_4"/>
    <property type="match status" value="1"/>
</dbReference>
<keyword evidence="3 7" id="KW-0863">Zinc-finger</keyword>
<dbReference type="SUPFAM" id="SSF111304">
    <property type="entry name" value="Recombination protein RecR"/>
    <property type="match status" value="2"/>
</dbReference>
<evidence type="ECO:0000256" key="3">
    <source>
        <dbReference type="ARBA" id="ARBA00022771"/>
    </source>
</evidence>
<dbReference type="InParanoid" id="A0A259TZ77"/>
<evidence type="ECO:0000313" key="10">
    <source>
        <dbReference type="Proteomes" id="UP000216446"/>
    </source>
</evidence>
<dbReference type="FunCoup" id="A0A259TZ77">
    <property type="interactions" value="225"/>
</dbReference>
<reference evidence="9 10" key="1">
    <citation type="submission" date="2016-11" db="EMBL/GenBank/DDBJ databases">
        <title>Study of marine rhodopsin-containing bacteria.</title>
        <authorList>
            <person name="Yoshizawa S."/>
            <person name="Kumagai Y."/>
            <person name="Kogure K."/>
        </authorList>
    </citation>
    <scope>NUCLEOTIDE SEQUENCE [LARGE SCALE GENOMIC DNA]</scope>
    <source>
        <strain evidence="9 10">SG-29</strain>
    </source>
</reference>
<name>A0A259TZ77_9BACT</name>
<proteinExistence type="inferred from homology"/>
<dbReference type="Pfam" id="PF21176">
    <property type="entry name" value="RecR_HhH"/>
    <property type="match status" value="1"/>
</dbReference>
<dbReference type="RefSeq" id="WP_094547846.1">
    <property type="nucleotide sequence ID" value="NZ_MQWB01000001.1"/>
</dbReference>
<keyword evidence="6 7" id="KW-0234">DNA repair</keyword>
<evidence type="ECO:0000256" key="1">
    <source>
        <dbReference type="ARBA" id="ARBA00022723"/>
    </source>
</evidence>
<dbReference type="PROSITE" id="PS01300">
    <property type="entry name" value="RECR"/>
    <property type="match status" value="1"/>
</dbReference>
<dbReference type="Pfam" id="PF21175">
    <property type="entry name" value="RecR_C"/>
    <property type="match status" value="1"/>
</dbReference>
<dbReference type="GO" id="GO:0006310">
    <property type="term" value="P:DNA recombination"/>
    <property type="evidence" value="ECO:0007669"/>
    <property type="project" value="UniProtKB-UniRule"/>
</dbReference>
<dbReference type="Gene3D" id="3.40.1360.10">
    <property type="match status" value="1"/>
</dbReference>
<evidence type="ECO:0000256" key="5">
    <source>
        <dbReference type="ARBA" id="ARBA00023172"/>
    </source>
</evidence>
<keyword evidence="1 7" id="KW-0479">Metal-binding</keyword>
<dbReference type="HAMAP" id="MF_00017">
    <property type="entry name" value="RecR"/>
    <property type="match status" value="1"/>
</dbReference>
<dbReference type="Pfam" id="PF02132">
    <property type="entry name" value="RecR_ZnF"/>
    <property type="match status" value="1"/>
</dbReference>
<dbReference type="GO" id="GO:0003677">
    <property type="term" value="F:DNA binding"/>
    <property type="evidence" value="ECO:0007669"/>
    <property type="project" value="UniProtKB-UniRule"/>
</dbReference>
<dbReference type="PROSITE" id="PS50880">
    <property type="entry name" value="TOPRIM"/>
    <property type="match status" value="1"/>
</dbReference>
<keyword evidence="4 7" id="KW-0862">Zinc</keyword>
<dbReference type="InterPro" id="IPR006171">
    <property type="entry name" value="TOPRIM_dom"/>
</dbReference>
<evidence type="ECO:0000256" key="4">
    <source>
        <dbReference type="ARBA" id="ARBA00022833"/>
    </source>
</evidence>
<dbReference type="Gene3D" id="6.10.250.240">
    <property type="match status" value="1"/>
</dbReference>
<evidence type="ECO:0000256" key="2">
    <source>
        <dbReference type="ARBA" id="ARBA00022763"/>
    </source>
</evidence>
<dbReference type="PANTHER" id="PTHR30446">
    <property type="entry name" value="RECOMBINATION PROTEIN RECR"/>
    <property type="match status" value="1"/>
</dbReference>
<dbReference type="GO" id="GO:0008270">
    <property type="term" value="F:zinc ion binding"/>
    <property type="evidence" value="ECO:0007669"/>
    <property type="project" value="UniProtKB-KW"/>
</dbReference>
<dbReference type="Proteomes" id="UP000216446">
    <property type="component" value="Unassembled WGS sequence"/>
</dbReference>
<accession>A0A259TZ77</accession>
<dbReference type="CDD" id="cd01025">
    <property type="entry name" value="TOPRIM_recR"/>
    <property type="match status" value="1"/>
</dbReference>
<dbReference type="GO" id="GO:0006281">
    <property type="term" value="P:DNA repair"/>
    <property type="evidence" value="ECO:0007669"/>
    <property type="project" value="UniProtKB-UniRule"/>
</dbReference>
<evidence type="ECO:0000259" key="8">
    <source>
        <dbReference type="PROSITE" id="PS50880"/>
    </source>
</evidence>
<dbReference type="InterPro" id="IPR015967">
    <property type="entry name" value="Rcmb_RecR_Znf"/>
</dbReference>
<dbReference type="Gene3D" id="1.10.8.420">
    <property type="entry name" value="RecR Domain 1"/>
    <property type="match status" value="1"/>
</dbReference>
<evidence type="ECO:0000256" key="7">
    <source>
        <dbReference type="HAMAP-Rule" id="MF_00017"/>
    </source>
</evidence>
<gene>
    <name evidence="7" type="primary">recR</name>
    <name evidence="9" type="ORF">BSZ36_08470</name>
</gene>
<keyword evidence="10" id="KW-1185">Reference proteome</keyword>
<dbReference type="OrthoDB" id="9802672at2"/>
<dbReference type="PANTHER" id="PTHR30446:SF0">
    <property type="entry name" value="RECOMBINATION PROTEIN RECR"/>
    <property type="match status" value="1"/>
</dbReference>